<reference evidence="2" key="1">
    <citation type="submission" date="2016-11" db="UniProtKB">
        <authorList>
            <consortium name="WormBaseParasite"/>
        </authorList>
    </citation>
    <scope>IDENTIFICATION</scope>
    <source>
        <strain evidence="2">KR3021</strain>
    </source>
</reference>
<organism evidence="1 2">
    <name type="scientific">Rhabditophanes sp. KR3021</name>
    <dbReference type="NCBI Taxonomy" id="114890"/>
    <lineage>
        <taxon>Eukaryota</taxon>
        <taxon>Metazoa</taxon>
        <taxon>Ecdysozoa</taxon>
        <taxon>Nematoda</taxon>
        <taxon>Chromadorea</taxon>
        <taxon>Rhabditida</taxon>
        <taxon>Tylenchina</taxon>
        <taxon>Panagrolaimomorpha</taxon>
        <taxon>Strongyloidoidea</taxon>
        <taxon>Alloionematidae</taxon>
        <taxon>Rhabditophanes</taxon>
    </lineage>
</organism>
<proteinExistence type="predicted"/>
<protein>
    <submittedName>
        <fullName evidence="2">Trichohyalin-like</fullName>
    </submittedName>
</protein>
<accession>A0AC35U7J2</accession>
<dbReference type="WBParaSite" id="RSKR_0000868800.1">
    <property type="protein sequence ID" value="RSKR_0000868800.1"/>
    <property type="gene ID" value="RSKR_0000868800"/>
</dbReference>
<name>A0AC35U7J2_9BILA</name>
<evidence type="ECO:0000313" key="2">
    <source>
        <dbReference type="WBParaSite" id="RSKR_0000868800.1"/>
    </source>
</evidence>
<dbReference type="Proteomes" id="UP000095286">
    <property type="component" value="Unplaced"/>
</dbReference>
<evidence type="ECO:0000313" key="1">
    <source>
        <dbReference type="Proteomes" id="UP000095286"/>
    </source>
</evidence>
<sequence length="732" mass="85322">MRRHKSLEGGNTMLDYYGQPNDGYLEQDSNKHIPPPVNHNIPPTSARYSNYGRNNDNVPLSYYGMNNDMERNSLYDKTKKIDREYEMLKNDYQSSINRMNQMSDSIKSFWSPELKRERELRKDEHYRAINLQNQMSYSKMNQGVPFPSDVATTSMHQYRDYIPNDMSYRNLGMSKNEMARDFTDKSLSNQEMQTIKMKMEKSEIELAQKKMELNSLVMRSHQYEDMTQGLGKKVEIMTKDVIHKDGHIQLLQDDLNALREKLEIKNQQIEHKECVVKQLEKEIDRLKNEIADFEAKRGDGEHKNAQLRMRFEQLERLIREKDTELSDLKIKVRQIPSVKAEAQLQQLLENSQEDNKKLVETIEVLRKGSEVEKQQQLVTFDKECQQQTSTIDFLKKELDDREIMLVSQNKKISELNSLVKTYTDKEVKDGKGVQAELLQKQIDEARLEVDKLLKMIQVLEKDKNSLIRKLEENGVHVKPSEKVSNFVDGNKLTYGQGEQSVPMQKRISELEEALRESVGITADKEQKLIENKKLILQLSYHIEEYRKAIQRLEKATMDNANSDHQSSELMKLLEEERKNYLNQLLQLKRESLIGLLNEKENCIKLLEMPKDQVRVHLDALLRDRKRLQLKLDEENEMQQIILRPPGVIFDNAGLGMGNPTQRLGSLDWRQSNQNINAPIISNTLPNLHYPGSMGMNPNSLYHIQPKLHQSNLPANQDPNTGPVFPQDDGIWT</sequence>